<dbReference type="EMBL" id="AGBW02011440">
    <property type="protein sequence ID" value="OWR46659.1"/>
    <property type="molecule type" value="Genomic_DNA"/>
</dbReference>
<dbReference type="GO" id="GO:0012505">
    <property type="term" value="C:endomembrane system"/>
    <property type="evidence" value="ECO:0007669"/>
    <property type="project" value="TreeGrafter"/>
</dbReference>
<dbReference type="SUPFAM" id="SSF75304">
    <property type="entry name" value="Amidase signature (AS) enzymes"/>
    <property type="match status" value="1"/>
</dbReference>
<dbReference type="OrthoDB" id="6428749at2759"/>
<comment type="caution">
    <text evidence="1">The sequence shown here is derived from an EMBL/GenBank/DDBJ whole genome shotgun (WGS) entry which is preliminary data.</text>
</comment>
<dbReference type="AlphaFoldDB" id="A0A212EYT2"/>
<proteinExistence type="predicted"/>
<dbReference type="Gene3D" id="3.90.1300.10">
    <property type="entry name" value="Amidase signature (AS) domain"/>
    <property type="match status" value="1"/>
</dbReference>
<dbReference type="Proteomes" id="UP000007151">
    <property type="component" value="Unassembled WGS sequence"/>
</dbReference>
<organism evidence="1 2">
    <name type="scientific">Danaus plexippus plexippus</name>
    <dbReference type="NCBI Taxonomy" id="278856"/>
    <lineage>
        <taxon>Eukaryota</taxon>
        <taxon>Metazoa</taxon>
        <taxon>Ecdysozoa</taxon>
        <taxon>Arthropoda</taxon>
        <taxon>Hexapoda</taxon>
        <taxon>Insecta</taxon>
        <taxon>Pterygota</taxon>
        <taxon>Neoptera</taxon>
        <taxon>Endopterygota</taxon>
        <taxon>Lepidoptera</taxon>
        <taxon>Glossata</taxon>
        <taxon>Ditrysia</taxon>
        <taxon>Papilionoidea</taxon>
        <taxon>Nymphalidae</taxon>
        <taxon>Danainae</taxon>
        <taxon>Danaini</taxon>
        <taxon>Danaina</taxon>
        <taxon>Danaus</taxon>
        <taxon>Danaus</taxon>
    </lineage>
</organism>
<sequence>MEVGVWIVGVLLRVLCFITAPFFWLRTRKEQRVPPIKDPLLMKSATKLAAEIRNGELTSENLVSRYVLRIQEVNPYINAVVEDRFQAAMEEARDVDRKISEARGRGDLDKLVADKPLLGVPFTVKESCSLAGMSNSVGCLEFLGRRALTDGGGVSRVRAAGGIPLLVSATPELCLGWETTSLLRGHTNNPYGLARTPGGSSGGEAALVSSGASVISVSSDIAGSIRIPAAFCGLYGHKPTPGIIPISGHIPTLQDEQYARFLTVGPITRYSEDLPLMMKVLAGDRAHELDLDTPVALHELKVYFMTEASRSVAFSPVELSIQRAILAAVQHLKSRGATVCEDKFNDFEDAVEMSASVFFSMKDIPNMLQDPANPKREKNLILETLKTLLGSGSRTLQALGFEVLKRKRLFVPKEKVPHYIERTDRLRETMERALGCSGVFLFPSHSCSCHAHGGVFVKAAGVVYTMPFNALGLPATSVPIPGPGPRPVAVQVVAGPGQDRLCLAVARELENKFGGWTPP</sequence>
<reference evidence="1 2" key="1">
    <citation type="journal article" date="2011" name="Cell">
        <title>The monarch butterfly genome yields insights into long-distance migration.</title>
        <authorList>
            <person name="Zhan S."/>
            <person name="Merlin C."/>
            <person name="Boore J.L."/>
            <person name="Reppert S.M."/>
        </authorList>
    </citation>
    <scope>NUCLEOTIDE SEQUENCE [LARGE SCALE GENOMIC DNA]</scope>
    <source>
        <strain evidence="1">F-2</strain>
    </source>
</reference>
<dbReference type="InterPro" id="IPR036928">
    <property type="entry name" value="AS_sf"/>
</dbReference>
<dbReference type="PANTHER" id="PTHR43372:SF3">
    <property type="entry name" value="AT07710P-RELATED"/>
    <property type="match status" value="1"/>
</dbReference>
<protein>
    <submittedName>
        <fullName evidence="1">Amidase isoform 1</fullName>
    </submittedName>
</protein>
<keyword evidence="2" id="KW-1185">Reference proteome</keyword>
<dbReference type="STRING" id="278856.A0A212EYT2"/>
<evidence type="ECO:0000313" key="2">
    <source>
        <dbReference type="Proteomes" id="UP000007151"/>
    </source>
</evidence>
<dbReference type="PANTHER" id="PTHR43372">
    <property type="entry name" value="FATTY-ACID AMIDE HYDROLASE"/>
    <property type="match status" value="1"/>
</dbReference>
<dbReference type="InterPro" id="IPR052739">
    <property type="entry name" value="FAAH2"/>
</dbReference>
<evidence type="ECO:0000313" key="1">
    <source>
        <dbReference type="EMBL" id="OWR46659.1"/>
    </source>
</evidence>
<accession>A0A212EYT2</accession>
<dbReference type="InterPro" id="IPR023631">
    <property type="entry name" value="Amidase_dom"/>
</dbReference>
<dbReference type="FunCoup" id="A0A212EYT2">
    <property type="interactions" value="2"/>
</dbReference>
<dbReference type="PIRSF" id="PIRSF001221">
    <property type="entry name" value="Amidase_fungi"/>
    <property type="match status" value="1"/>
</dbReference>
<gene>
    <name evidence="1" type="ORF">KGM_201225</name>
</gene>
<dbReference type="KEGG" id="dpl:KGM_201225"/>
<dbReference type="eggNOG" id="KOG1212">
    <property type="taxonomic scope" value="Eukaryota"/>
</dbReference>
<dbReference type="Pfam" id="PF01425">
    <property type="entry name" value="Amidase"/>
    <property type="match status" value="1"/>
</dbReference>
<name>A0A212EYT2_DANPL</name>